<feature type="transmembrane region" description="Helical" evidence="7">
    <location>
        <begin position="541"/>
        <end position="566"/>
    </location>
</feature>
<feature type="transmembrane region" description="Helical" evidence="7">
    <location>
        <begin position="139"/>
        <end position="164"/>
    </location>
</feature>
<dbReference type="InterPro" id="IPR000109">
    <property type="entry name" value="POT_fam"/>
</dbReference>
<feature type="transmembrane region" description="Helical" evidence="7">
    <location>
        <begin position="185"/>
        <end position="205"/>
    </location>
</feature>
<feature type="transmembrane region" description="Helical" evidence="7">
    <location>
        <begin position="453"/>
        <end position="475"/>
    </location>
</feature>
<feature type="transmembrane region" description="Helical" evidence="7">
    <location>
        <begin position="93"/>
        <end position="119"/>
    </location>
</feature>
<feature type="transmembrane region" description="Helical" evidence="7">
    <location>
        <begin position="68"/>
        <end position="86"/>
    </location>
</feature>
<feature type="transmembrane region" description="Helical" evidence="7">
    <location>
        <begin position="372"/>
        <end position="392"/>
    </location>
</feature>
<name>A0AAU9MWR1_9ASTR</name>
<evidence type="ECO:0000256" key="4">
    <source>
        <dbReference type="ARBA" id="ARBA00022989"/>
    </source>
</evidence>
<feature type="transmembrane region" description="Helical" evidence="7">
    <location>
        <begin position="211"/>
        <end position="231"/>
    </location>
</feature>
<dbReference type="Proteomes" id="UP001157418">
    <property type="component" value="Unassembled WGS sequence"/>
</dbReference>
<comment type="subcellular location">
    <subcellularLocation>
        <location evidence="1">Membrane</location>
        <topology evidence="1">Multi-pass membrane protein</topology>
    </subcellularLocation>
</comment>
<evidence type="ECO:0000313" key="9">
    <source>
        <dbReference type="Proteomes" id="UP001157418"/>
    </source>
</evidence>
<dbReference type="SUPFAM" id="SSF103473">
    <property type="entry name" value="MFS general substrate transporter"/>
    <property type="match status" value="1"/>
</dbReference>
<evidence type="ECO:0000256" key="3">
    <source>
        <dbReference type="ARBA" id="ARBA00022692"/>
    </source>
</evidence>
<evidence type="ECO:0000256" key="2">
    <source>
        <dbReference type="ARBA" id="ARBA00005982"/>
    </source>
</evidence>
<feature type="transmembrane region" description="Helical" evidence="7">
    <location>
        <begin position="496"/>
        <end position="521"/>
    </location>
</feature>
<evidence type="ECO:0000256" key="5">
    <source>
        <dbReference type="ARBA" id="ARBA00023136"/>
    </source>
</evidence>
<comment type="similarity">
    <text evidence="6">Belongs to the major facilitator superfamily. Phosphate:H(+) symporter (TC 2.A.1.9) family.</text>
</comment>
<accession>A0AAU9MWR1</accession>
<keyword evidence="4 7" id="KW-1133">Transmembrane helix</keyword>
<evidence type="ECO:0000313" key="8">
    <source>
        <dbReference type="EMBL" id="CAH1432264.1"/>
    </source>
</evidence>
<dbReference type="Pfam" id="PF00854">
    <property type="entry name" value="PTR2"/>
    <property type="match status" value="1"/>
</dbReference>
<comment type="similarity">
    <text evidence="2">Belongs to the major facilitator superfamily. Proton-dependent oligopeptide transporter (POT/PTR) (TC 2.A.17) family.</text>
</comment>
<keyword evidence="3 7" id="KW-0812">Transmembrane</keyword>
<comment type="caution">
    <text evidence="8">The sequence shown here is derived from an EMBL/GenBank/DDBJ whole genome shotgun (WGS) entry which is preliminary data.</text>
</comment>
<proteinExistence type="inferred from homology"/>
<reference evidence="8 9" key="1">
    <citation type="submission" date="2022-01" db="EMBL/GenBank/DDBJ databases">
        <authorList>
            <person name="Xiong W."/>
            <person name="Schranz E."/>
        </authorList>
    </citation>
    <scope>NUCLEOTIDE SEQUENCE [LARGE SCALE GENOMIC DNA]</scope>
</reference>
<dbReference type="EMBL" id="CAKMRJ010003334">
    <property type="protein sequence ID" value="CAH1432264.1"/>
    <property type="molecule type" value="Genomic_DNA"/>
</dbReference>
<dbReference type="GO" id="GO:0022857">
    <property type="term" value="F:transmembrane transporter activity"/>
    <property type="evidence" value="ECO:0007669"/>
    <property type="project" value="InterPro"/>
</dbReference>
<organism evidence="8 9">
    <name type="scientific">Lactuca virosa</name>
    <dbReference type="NCBI Taxonomy" id="75947"/>
    <lineage>
        <taxon>Eukaryota</taxon>
        <taxon>Viridiplantae</taxon>
        <taxon>Streptophyta</taxon>
        <taxon>Embryophyta</taxon>
        <taxon>Tracheophyta</taxon>
        <taxon>Spermatophyta</taxon>
        <taxon>Magnoliopsida</taxon>
        <taxon>eudicotyledons</taxon>
        <taxon>Gunneridae</taxon>
        <taxon>Pentapetalae</taxon>
        <taxon>asterids</taxon>
        <taxon>campanulids</taxon>
        <taxon>Asterales</taxon>
        <taxon>Asteraceae</taxon>
        <taxon>Cichorioideae</taxon>
        <taxon>Cichorieae</taxon>
        <taxon>Lactucinae</taxon>
        <taxon>Lactuca</taxon>
    </lineage>
</organism>
<evidence type="ECO:0000256" key="6">
    <source>
        <dbReference type="ARBA" id="ARBA00044504"/>
    </source>
</evidence>
<feature type="transmembrane region" description="Helical" evidence="7">
    <location>
        <begin position="413"/>
        <end position="433"/>
    </location>
</feature>
<evidence type="ECO:0000256" key="1">
    <source>
        <dbReference type="ARBA" id="ARBA00004141"/>
    </source>
</evidence>
<keyword evidence="5 7" id="KW-0472">Membrane</keyword>
<dbReference type="GO" id="GO:0016020">
    <property type="term" value="C:membrane"/>
    <property type="evidence" value="ECO:0007669"/>
    <property type="project" value="UniProtKB-SubCell"/>
</dbReference>
<dbReference type="Gene3D" id="1.20.1250.20">
    <property type="entry name" value="MFS general substrate transporter like domains"/>
    <property type="match status" value="1"/>
</dbReference>
<dbReference type="InterPro" id="IPR036259">
    <property type="entry name" value="MFS_trans_sf"/>
</dbReference>
<gene>
    <name evidence="8" type="ORF">LVIROSA_LOCUS18925</name>
</gene>
<keyword evidence="9" id="KW-1185">Reference proteome</keyword>
<feature type="transmembrane region" description="Helical" evidence="7">
    <location>
        <begin position="334"/>
        <end position="352"/>
    </location>
</feature>
<sequence length="590" mass="66241">MEPENEHMEDEESMEIAKRKKLGGIKTLPFILANEICDRFAATGFHANLITYLTQQLNMPLVKASNTLTNFNGVASFMPIIGALVADSFAGRYLTIIIALLIYELGMIIITVSSILPQFRPPQCPTQVNCKEASSSQLWVLYISLLLTSVGLGGTRPCVVAFAADQLDVSKLKTQAKTTSWNFFNWYYFFLSLASLSALTVVVYIQDRVSWGWGLGIPTIAMGIAFVAFLVGSPLYQKIKPQGSPFVRLAQVIVAATKKWKTVVPLDDNLLYQNKELDASISKDGRLVHTNQLKWFDKAAIVSDEDTDLISNSPKLWRIATVHRVEELKSMIRLLPIISTGIIYVMAYSHQASFTLTQARTMDRHLSPSFEIPPASMAVFGVIGTLVTLALYDRVFVPFAYRFTKNPSGITCLRRIGVGFVVNILATFVGSFVEIKRKQVARNHNLLDKPTVMIPISVFWLVPQYSLHGVAEAMFHVGKLEFLYDQSPESMKSTALALYWSAIAVGQYAGTLMVTMVHKYTNKNGRNWLPDRNLNRGRLEYYYMLVSGIQVLNLFYYFACAWFYTYKPLEEHAKSKEDGDLELVVDNATI</sequence>
<evidence type="ECO:0000256" key="7">
    <source>
        <dbReference type="SAM" id="Phobius"/>
    </source>
</evidence>
<dbReference type="AlphaFoldDB" id="A0AAU9MWR1"/>
<dbReference type="PANTHER" id="PTHR11654">
    <property type="entry name" value="OLIGOPEPTIDE TRANSPORTER-RELATED"/>
    <property type="match status" value="1"/>
</dbReference>
<protein>
    <submittedName>
        <fullName evidence="8">Uncharacterized protein</fullName>
    </submittedName>
</protein>